<dbReference type="Proteomes" id="UP000658127">
    <property type="component" value="Unassembled WGS sequence"/>
</dbReference>
<dbReference type="Pfam" id="PF00440">
    <property type="entry name" value="TetR_N"/>
    <property type="match status" value="1"/>
</dbReference>
<dbReference type="EMBL" id="BMNE01000002">
    <property type="protein sequence ID" value="GGN74755.1"/>
    <property type="molecule type" value="Genomic_DNA"/>
</dbReference>
<protein>
    <recommendedName>
        <fullName evidence="5">HTH tetR-type domain-containing protein</fullName>
    </recommendedName>
</protein>
<keyword evidence="3" id="KW-0804">Transcription</keyword>
<feature type="DNA-binding region" description="H-T-H motif" evidence="4">
    <location>
        <begin position="29"/>
        <end position="48"/>
    </location>
</feature>
<reference evidence="7" key="1">
    <citation type="journal article" date="2019" name="Int. J. Syst. Evol. Microbiol.">
        <title>The Global Catalogue of Microorganisms (GCM) 10K type strain sequencing project: providing services to taxonomists for standard genome sequencing and annotation.</title>
        <authorList>
            <consortium name="The Broad Institute Genomics Platform"/>
            <consortium name="The Broad Institute Genome Sequencing Center for Infectious Disease"/>
            <person name="Wu L."/>
            <person name="Ma J."/>
        </authorList>
    </citation>
    <scope>NUCLEOTIDE SEQUENCE [LARGE SCALE GENOMIC DNA]</scope>
    <source>
        <strain evidence="7">CGMCC 4.7329</strain>
    </source>
</reference>
<keyword evidence="2 4" id="KW-0238">DNA-binding</keyword>
<evidence type="ECO:0000256" key="4">
    <source>
        <dbReference type="PROSITE-ProRule" id="PRU00335"/>
    </source>
</evidence>
<organism evidence="6 7">
    <name type="scientific">Nocardia rhizosphaerihabitans</name>
    <dbReference type="NCBI Taxonomy" id="1691570"/>
    <lineage>
        <taxon>Bacteria</taxon>
        <taxon>Bacillati</taxon>
        <taxon>Actinomycetota</taxon>
        <taxon>Actinomycetes</taxon>
        <taxon>Mycobacteriales</taxon>
        <taxon>Nocardiaceae</taxon>
        <taxon>Nocardia</taxon>
    </lineage>
</organism>
<gene>
    <name evidence="6" type="ORF">GCM10011610_18550</name>
</gene>
<evidence type="ECO:0000256" key="3">
    <source>
        <dbReference type="ARBA" id="ARBA00023163"/>
    </source>
</evidence>
<dbReference type="PANTHER" id="PTHR47506:SF1">
    <property type="entry name" value="HTH-TYPE TRANSCRIPTIONAL REGULATOR YJDC"/>
    <property type="match status" value="1"/>
</dbReference>
<sequence length="164" mass="17756">MARPRTFDEEAAVEAATKLFARSGFDAVSIDDLVGELGVHRHSLYRTFGSKRGLYLRALRRARAKNVHALAVAEEPLEVLRTTVLSEQIIDLDLLLMAAIEQAAVDPEVSAEVRGAFAELDAAASASGGALPATMLLGLRLRARAGDPVSEIVDQWCRRSESSR</sequence>
<keyword evidence="1" id="KW-0805">Transcription regulation</keyword>
<dbReference type="InterPro" id="IPR009057">
    <property type="entry name" value="Homeodomain-like_sf"/>
</dbReference>
<dbReference type="InterPro" id="IPR001647">
    <property type="entry name" value="HTH_TetR"/>
</dbReference>
<dbReference type="PANTHER" id="PTHR47506">
    <property type="entry name" value="TRANSCRIPTIONAL REGULATORY PROTEIN"/>
    <property type="match status" value="1"/>
</dbReference>
<dbReference type="RefSeq" id="WP_189026077.1">
    <property type="nucleotide sequence ID" value="NZ_BMNE01000002.1"/>
</dbReference>
<evidence type="ECO:0000313" key="6">
    <source>
        <dbReference type="EMBL" id="GGN74755.1"/>
    </source>
</evidence>
<evidence type="ECO:0000256" key="2">
    <source>
        <dbReference type="ARBA" id="ARBA00023125"/>
    </source>
</evidence>
<comment type="caution">
    <text evidence="6">The sequence shown here is derived from an EMBL/GenBank/DDBJ whole genome shotgun (WGS) entry which is preliminary data.</text>
</comment>
<dbReference type="SUPFAM" id="SSF46689">
    <property type="entry name" value="Homeodomain-like"/>
    <property type="match status" value="1"/>
</dbReference>
<dbReference type="Gene3D" id="1.10.10.60">
    <property type="entry name" value="Homeodomain-like"/>
    <property type="match status" value="1"/>
</dbReference>
<keyword evidence="7" id="KW-1185">Reference proteome</keyword>
<evidence type="ECO:0000256" key="1">
    <source>
        <dbReference type="ARBA" id="ARBA00023015"/>
    </source>
</evidence>
<proteinExistence type="predicted"/>
<dbReference type="PRINTS" id="PR00455">
    <property type="entry name" value="HTHTETR"/>
</dbReference>
<evidence type="ECO:0000259" key="5">
    <source>
        <dbReference type="PROSITE" id="PS50977"/>
    </source>
</evidence>
<feature type="domain" description="HTH tetR-type" evidence="5">
    <location>
        <begin position="6"/>
        <end position="66"/>
    </location>
</feature>
<evidence type="ECO:0000313" key="7">
    <source>
        <dbReference type="Proteomes" id="UP000658127"/>
    </source>
</evidence>
<name>A0ABQ2KA72_9NOCA</name>
<dbReference type="PROSITE" id="PS50977">
    <property type="entry name" value="HTH_TETR_2"/>
    <property type="match status" value="1"/>
</dbReference>
<accession>A0ABQ2KA72</accession>